<organism evidence="3 4">
    <name type="scientific">Pythium insidiosum</name>
    <name type="common">Pythiosis disease agent</name>
    <dbReference type="NCBI Taxonomy" id="114742"/>
    <lineage>
        <taxon>Eukaryota</taxon>
        <taxon>Sar</taxon>
        <taxon>Stramenopiles</taxon>
        <taxon>Oomycota</taxon>
        <taxon>Peronosporomycetes</taxon>
        <taxon>Pythiales</taxon>
        <taxon>Pythiaceae</taxon>
        <taxon>Pythium</taxon>
    </lineage>
</organism>
<dbReference type="CDD" id="cd00065">
    <property type="entry name" value="FYVE_like_SF"/>
    <property type="match status" value="1"/>
</dbReference>
<reference evidence="3" key="1">
    <citation type="submission" date="2021-12" db="EMBL/GenBank/DDBJ databases">
        <title>Prjna785345.</title>
        <authorList>
            <person name="Rujirawat T."/>
            <person name="Krajaejun T."/>
        </authorList>
    </citation>
    <scope>NUCLEOTIDE SEQUENCE</scope>
    <source>
        <strain evidence="3">Pi057C3</strain>
    </source>
</reference>
<dbReference type="Gene3D" id="3.30.40.10">
    <property type="entry name" value="Zinc/RING finger domain, C3HC4 (zinc finger)"/>
    <property type="match status" value="1"/>
</dbReference>
<proteinExistence type="predicted"/>
<comment type="caution">
    <text evidence="3">The sequence shown here is derived from an EMBL/GenBank/DDBJ whole genome shotgun (WGS) entry which is preliminary data.</text>
</comment>
<accession>A0AAD5LWZ8</accession>
<evidence type="ECO:0000256" key="1">
    <source>
        <dbReference type="SAM" id="MobiDB-lite"/>
    </source>
</evidence>
<sequence length="236" mass="26373">MLSSSGACDHCQKKLKVFGKRRKCHHCMVVVCRACYEPHLTAKHPTAASSLSLARQRHVDALNAGDQDVHFLSPLSQQAPRDPTFRDAALGDDLLDGIEDVEVVDVDDNEDEDDEDPTTEADLALSGGRLRRPSIEDQAGQYREFLQLQQAVEHWAHKEQELRRQQRLAKQQKLVVAAAPVPDFHSTRDDQQRELFGVAYAVFVTTIIWGIYGATMALYLGVRVLTMHGAVMFVAP</sequence>
<feature type="transmembrane region" description="Helical" evidence="2">
    <location>
        <begin position="195"/>
        <end position="212"/>
    </location>
</feature>
<keyword evidence="2" id="KW-1133">Transmembrane helix</keyword>
<keyword evidence="4" id="KW-1185">Reference proteome</keyword>
<evidence type="ECO:0000313" key="4">
    <source>
        <dbReference type="Proteomes" id="UP001209570"/>
    </source>
</evidence>
<keyword evidence="2" id="KW-0472">Membrane</keyword>
<gene>
    <name evidence="3" type="ORF">P43SY_008748</name>
</gene>
<dbReference type="InterPro" id="IPR011011">
    <property type="entry name" value="Znf_FYVE_PHD"/>
</dbReference>
<feature type="region of interest" description="Disordered" evidence="1">
    <location>
        <begin position="108"/>
        <end position="128"/>
    </location>
</feature>
<evidence type="ECO:0000256" key="2">
    <source>
        <dbReference type="SAM" id="Phobius"/>
    </source>
</evidence>
<dbReference type="AlphaFoldDB" id="A0AAD5LWZ8"/>
<dbReference type="SUPFAM" id="SSF57903">
    <property type="entry name" value="FYVE/PHD zinc finger"/>
    <property type="match status" value="1"/>
</dbReference>
<name>A0AAD5LWZ8_PYTIN</name>
<feature type="compositionally biased region" description="Acidic residues" evidence="1">
    <location>
        <begin position="108"/>
        <end position="119"/>
    </location>
</feature>
<evidence type="ECO:0000313" key="3">
    <source>
        <dbReference type="EMBL" id="KAJ0396066.1"/>
    </source>
</evidence>
<protein>
    <submittedName>
        <fullName evidence="3">Uncharacterized protein</fullName>
    </submittedName>
</protein>
<dbReference type="Proteomes" id="UP001209570">
    <property type="component" value="Unassembled WGS sequence"/>
</dbReference>
<dbReference type="InterPro" id="IPR013083">
    <property type="entry name" value="Znf_RING/FYVE/PHD"/>
</dbReference>
<keyword evidence="2" id="KW-0812">Transmembrane</keyword>
<dbReference type="EMBL" id="JAKCXM010000312">
    <property type="protein sequence ID" value="KAJ0396066.1"/>
    <property type="molecule type" value="Genomic_DNA"/>
</dbReference>